<dbReference type="SMART" id="SM00304">
    <property type="entry name" value="HAMP"/>
    <property type="match status" value="1"/>
</dbReference>
<dbReference type="GO" id="GO:0005886">
    <property type="term" value="C:plasma membrane"/>
    <property type="evidence" value="ECO:0007669"/>
    <property type="project" value="UniProtKB-SubCell"/>
</dbReference>
<dbReference type="InterPro" id="IPR004089">
    <property type="entry name" value="MCPsignal_dom"/>
</dbReference>
<evidence type="ECO:0000256" key="9">
    <source>
        <dbReference type="ARBA" id="ARBA00029447"/>
    </source>
</evidence>
<evidence type="ECO:0000256" key="1">
    <source>
        <dbReference type="ARBA" id="ARBA00004651"/>
    </source>
</evidence>
<dbReference type="FunFam" id="1.10.287.950:FF:000001">
    <property type="entry name" value="Methyl-accepting chemotaxis sensory transducer"/>
    <property type="match status" value="1"/>
</dbReference>
<dbReference type="PROSITE" id="PS50111">
    <property type="entry name" value="CHEMOTAXIS_TRANSDUC_2"/>
    <property type="match status" value="1"/>
</dbReference>
<dbReference type="PANTHER" id="PTHR32089">
    <property type="entry name" value="METHYL-ACCEPTING CHEMOTAXIS PROTEIN MCPB"/>
    <property type="match status" value="1"/>
</dbReference>
<dbReference type="SMART" id="SM00283">
    <property type="entry name" value="MA"/>
    <property type="match status" value="1"/>
</dbReference>
<dbReference type="AlphaFoldDB" id="A0A0H6YK92"/>
<dbReference type="PRINTS" id="PR00260">
    <property type="entry name" value="CHEMTRNSDUCR"/>
</dbReference>
<keyword evidence="6 11" id="KW-1133">Transmembrane helix</keyword>
<dbReference type="InterPro" id="IPR004090">
    <property type="entry name" value="Chemotax_Me-accpt_rcpt"/>
</dbReference>
<evidence type="ECO:0000313" key="13">
    <source>
        <dbReference type="Proteomes" id="UP000471242"/>
    </source>
</evidence>
<dbReference type="FunFam" id="3.30.450.20:FF:000262">
    <property type="entry name" value="Methyl-accepting chemotaxis sensory transducer"/>
    <property type="match status" value="1"/>
</dbReference>
<keyword evidence="3" id="KW-0488">Methylation</keyword>
<keyword evidence="8 10" id="KW-0807">Transducer</keyword>
<organism evidence="12 13">
    <name type="scientific">Vibrio cholerae</name>
    <dbReference type="NCBI Taxonomy" id="666"/>
    <lineage>
        <taxon>Bacteria</taxon>
        <taxon>Pseudomonadati</taxon>
        <taxon>Pseudomonadota</taxon>
        <taxon>Gammaproteobacteria</taxon>
        <taxon>Vibrionales</taxon>
        <taxon>Vibrionaceae</taxon>
        <taxon>Vibrio</taxon>
    </lineage>
</organism>
<keyword evidence="2" id="KW-1003">Cell membrane</keyword>
<evidence type="ECO:0000256" key="5">
    <source>
        <dbReference type="ARBA" id="ARBA00022692"/>
    </source>
</evidence>
<dbReference type="CDD" id="cd06225">
    <property type="entry name" value="HAMP"/>
    <property type="match status" value="1"/>
</dbReference>
<evidence type="ECO:0000256" key="11">
    <source>
        <dbReference type="SAM" id="Phobius"/>
    </source>
</evidence>
<protein>
    <submittedName>
        <fullName evidence="12">Methyl-accepting chemotaxis protein</fullName>
    </submittedName>
</protein>
<gene>
    <name evidence="12" type="ORF">D6U24_11450</name>
</gene>
<proteinExistence type="inferred from homology"/>
<dbReference type="CDD" id="cd12912">
    <property type="entry name" value="PDC2_MCP_like"/>
    <property type="match status" value="1"/>
</dbReference>
<name>A0A0H6YK92_VIBCL</name>
<dbReference type="GO" id="GO:0004888">
    <property type="term" value="F:transmembrane signaling receptor activity"/>
    <property type="evidence" value="ECO:0007669"/>
    <property type="project" value="InterPro"/>
</dbReference>
<dbReference type="Gene3D" id="3.30.450.20">
    <property type="entry name" value="PAS domain"/>
    <property type="match status" value="1"/>
</dbReference>
<dbReference type="Pfam" id="PF00015">
    <property type="entry name" value="MCPsignal"/>
    <property type="match status" value="1"/>
</dbReference>
<dbReference type="SUPFAM" id="SSF58104">
    <property type="entry name" value="Methyl-accepting chemotaxis protein (MCP) signaling domain"/>
    <property type="match status" value="1"/>
</dbReference>
<dbReference type="Proteomes" id="UP000471242">
    <property type="component" value="Unassembled WGS sequence"/>
</dbReference>
<dbReference type="GO" id="GO:0006935">
    <property type="term" value="P:chemotaxis"/>
    <property type="evidence" value="ECO:0007669"/>
    <property type="project" value="UniProtKB-KW"/>
</dbReference>
<dbReference type="InterPro" id="IPR003660">
    <property type="entry name" value="HAMP_dom"/>
</dbReference>
<dbReference type="GO" id="GO:0007165">
    <property type="term" value="P:signal transduction"/>
    <property type="evidence" value="ECO:0007669"/>
    <property type="project" value="UniProtKB-KW"/>
</dbReference>
<evidence type="ECO:0000256" key="7">
    <source>
        <dbReference type="ARBA" id="ARBA00023136"/>
    </source>
</evidence>
<evidence type="ECO:0000256" key="8">
    <source>
        <dbReference type="ARBA" id="ARBA00023224"/>
    </source>
</evidence>
<evidence type="ECO:0000256" key="6">
    <source>
        <dbReference type="ARBA" id="ARBA00022989"/>
    </source>
</evidence>
<dbReference type="Pfam" id="PF00672">
    <property type="entry name" value="HAMP"/>
    <property type="match status" value="1"/>
</dbReference>
<dbReference type="PROSITE" id="PS50885">
    <property type="entry name" value="HAMP"/>
    <property type="match status" value="1"/>
</dbReference>
<evidence type="ECO:0000256" key="2">
    <source>
        <dbReference type="ARBA" id="ARBA00022475"/>
    </source>
</evidence>
<keyword evidence="7 11" id="KW-0472">Membrane</keyword>
<evidence type="ECO:0000313" key="12">
    <source>
        <dbReference type="EMBL" id="MVD23973.1"/>
    </source>
</evidence>
<accession>A0A0H6YK92</accession>
<feature type="transmembrane region" description="Helical" evidence="11">
    <location>
        <begin position="293"/>
        <end position="316"/>
    </location>
</feature>
<keyword evidence="5 11" id="KW-0812">Transmembrane</keyword>
<dbReference type="PANTHER" id="PTHR32089:SF39">
    <property type="entry name" value="METHYL-ACCEPTING CHEMOTAXIS PROTEIN HLYB"/>
    <property type="match status" value="1"/>
</dbReference>
<evidence type="ECO:0000256" key="4">
    <source>
        <dbReference type="ARBA" id="ARBA00022500"/>
    </source>
</evidence>
<dbReference type="Gene3D" id="1.10.287.950">
    <property type="entry name" value="Methyl-accepting chemotaxis protein"/>
    <property type="match status" value="1"/>
</dbReference>
<evidence type="ECO:0000256" key="10">
    <source>
        <dbReference type="PROSITE-ProRule" id="PRU00284"/>
    </source>
</evidence>
<comment type="similarity">
    <text evidence="9">Belongs to the methyl-accepting chemotaxis (MCP) protein family.</text>
</comment>
<reference evidence="12 13" key="1">
    <citation type="submission" date="2018-09" db="EMBL/GenBank/DDBJ databases">
        <title>Genomic epidemiology reveals two lineages of Vibrio cholerae that can cause global cholera epidemics despite absence of cholera toxin gene.</title>
        <authorList>
            <person name="Wang H."/>
            <person name="Zen W."/>
            <person name="Yu H."/>
            <person name="Zhang W."/>
            <person name="Pan J."/>
            <person name="Yang C."/>
            <person name="Cui Y."/>
        </authorList>
    </citation>
    <scope>NUCLEOTIDE SEQUENCE [LARGE SCALE GENOMIC DNA]</scope>
    <source>
        <strain evidence="12 13">00-1_S85</strain>
    </source>
</reference>
<evidence type="ECO:0000256" key="3">
    <source>
        <dbReference type="ARBA" id="ARBA00022481"/>
    </source>
</evidence>
<dbReference type="EMBL" id="QZRB01000016">
    <property type="protein sequence ID" value="MVD23973.1"/>
    <property type="molecule type" value="Genomic_DNA"/>
</dbReference>
<comment type="caution">
    <text evidence="12">The sequence shown here is derived from an EMBL/GenBank/DDBJ whole genome shotgun (WGS) entry which is preliminary data.</text>
</comment>
<sequence length="644" mass="70507">MIRRENMFKLHQMSIKQKVVLGVTLAVLASTLIVGVMAQRQAREVLEHRLVDLELPNILKLIKSDIDHEVLQLLASAQQIASNEFVQQAIATTERDPATEALLVKQLNNLRDQYRLNDASVANRKTAYYWNQNGFLRELNQQQDGWFFGFIGSGKPTMVSMFQEANGEVKMFANYQLVNGNTMSGMSKSMDDMVRLLNSFKIEDTGFVFLTNAQGEVQIHRQKEQVKSSLQQIYGSGASALLNKSGFNLISTDYQGEEVMVASIYIESMDWFLVGTVPVHEVFAELDAVAQRMMLTTLAVAAIFIFMGIFLANSIAMPINQIAKRFTDLGRGDGDLSQRIEVKGNDEIAQLSKGFNGFIEKIHQSIKDVAQTSRELQVAAEGVSRKALVTHDNSQQQRDQTIQVVTAINQMGATISEIASNAATAAETANQASGNADQGRNVVNKAKEAISRLAHDIENTGKVVEQLASTTQEIGSILDAIRGISEQTNLLALNAAIEAARAGDQGRGFAVVADEVRNLASRTASSTEEIQKMINQLQNDAKNAVSAMDAGKTVTHQGVAASDEAVQVLMSISDRIHDISDRNTQVATATEEQSTVVHTINQNIEEINAINEVTTSTAEELADASKSLRELSGRLDKLVGNFKL</sequence>
<keyword evidence="4" id="KW-0145">Chemotaxis</keyword>
<dbReference type="CDD" id="cd11386">
    <property type="entry name" value="MCP_signal"/>
    <property type="match status" value="1"/>
</dbReference>
<comment type="subcellular location">
    <subcellularLocation>
        <location evidence="1">Cell membrane</location>
        <topology evidence="1">Multi-pass membrane protein</topology>
    </subcellularLocation>
</comment>